<dbReference type="WBParaSite" id="EVEC_0001167601-mRNA-1">
    <property type="protein sequence ID" value="EVEC_0001167601-mRNA-1"/>
    <property type="gene ID" value="EVEC_0001167601"/>
</dbReference>
<proteinExistence type="predicted"/>
<gene>
    <name evidence="4" type="ORF">EVEC_LOCUS10962</name>
</gene>
<dbReference type="Pfam" id="PF24611">
    <property type="entry name" value="Spectrin_Anc-1"/>
    <property type="match status" value="1"/>
</dbReference>
<reference evidence="6" key="1">
    <citation type="submission" date="2017-02" db="UniProtKB">
        <authorList>
            <consortium name="WormBaseParasite"/>
        </authorList>
    </citation>
    <scope>IDENTIFICATION</scope>
</reference>
<organism evidence="6">
    <name type="scientific">Enterobius vermicularis</name>
    <name type="common">Human pinworm</name>
    <dbReference type="NCBI Taxonomy" id="51028"/>
    <lineage>
        <taxon>Eukaryota</taxon>
        <taxon>Metazoa</taxon>
        <taxon>Ecdysozoa</taxon>
        <taxon>Nematoda</taxon>
        <taxon>Chromadorea</taxon>
        <taxon>Rhabditida</taxon>
        <taxon>Spirurina</taxon>
        <taxon>Oxyuridomorpha</taxon>
        <taxon>Oxyuroidea</taxon>
        <taxon>Oxyuridae</taxon>
        <taxon>Enterobius</taxon>
    </lineage>
</organism>
<evidence type="ECO:0000256" key="1">
    <source>
        <dbReference type="SAM" id="Coils"/>
    </source>
</evidence>
<protein>
    <submittedName>
        <fullName evidence="6">HAUS augmin-like complex subunit 3</fullName>
    </submittedName>
</protein>
<feature type="coiled-coil region" evidence="1">
    <location>
        <begin position="1177"/>
        <end position="1260"/>
    </location>
</feature>
<name>A0A0N4VLB6_ENTVE</name>
<feature type="domain" description="Nuclear anchorage protein 1 spectrin-like repeat" evidence="3">
    <location>
        <begin position="832"/>
        <end position="944"/>
    </location>
</feature>
<evidence type="ECO:0000313" key="6">
    <source>
        <dbReference type="WBParaSite" id="EVEC_0001167601-mRNA-1"/>
    </source>
</evidence>
<accession>A0A0N4VLB6</accession>
<evidence type="ECO:0000256" key="2">
    <source>
        <dbReference type="SAM" id="MobiDB-lite"/>
    </source>
</evidence>
<dbReference type="InterPro" id="IPR057134">
    <property type="entry name" value="Spectrin_Anc-1_3"/>
</dbReference>
<evidence type="ECO:0000259" key="3">
    <source>
        <dbReference type="Pfam" id="PF24611"/>
    </source>
</evidence>
<feature type="coiled-coil region" evidence="1">
    <location>
        <begin position="541"/>
        <end position="589"/>
    </location>
</feature>
<evidence type="ECO:0000313" key="4">
    <source>
        <dbReference type="EMBL" id="VDD96211.1"/>
    </source>
</evidence>
<feature type="compositionally biased region" description="Polar residues" evidence="2">
    <location>
        <begin position="1051"/>
        <end position="1062"/>
    </location>
</feature>
<feature type="region of interest" description="Disordered" evidence="2">
    <location>
        <begin position="1041"/>
        <end position="1065"/>
    </location>
</feature>
<evidence type="ECO:0000313" key="5">
    <source>
        <dbReference type="Proteomes" id="UP000274131"/>
    </source>
</evidence>
<dbReference type="Proteomes" id="UP000274131">
    <property type="component" value="Unassembled WGS sequence"/>
</dbReference>
<dbReference type="STRING" id="51028.A0A0N4VLB6"/>
<keyword evidence="5" id="KW-1185">Reference proteome</keyword>
<reference evidence="4 5" key="2">
    <citation type="submission" date="2018-10" db="EMBL/GenBank/DDBJ databases">
        <authorList>
            <consortium name="Pathogen Informatics"/>
        </authorList>
    </citation>
    <scope>NUCLEOTIDE SEQUENCE [LARGE SCALE GENOMIC DNA]</scope>
</reference>
<sequence>MLLTRLSRIHDLMTTRERLVTEVGEFKKHLQNREARNILLDNGDLSPEARRFCAYVILDKSEIVEVENSLELLQQEGLMRITDLSALKTFGFVTERPLQERFLEPSKEFQEFIVKATQLDSSLTVPDSVGAAEQVNLEAPFQLLQIEQRRELNELYEMLAVLPTEERRSAEEVLEDLRAKVQAVIGVSNVDRNLIDETLLWLKEQEKNIEAEMMKCFQALNLHGVEKIIEDLWTPWKFYLDKLERSLSVEESTQQPFKELEKSSFDLDGKIKRFKNKMAKRNRREEKLYEKLQSFAKWLKFAEKEVECLEASNLVENSAKDMMNLRESCEKYQDLVLKLENTHFISDRAEEIMGYCRRYRTLVDALSQWKLHGFSVPVHLDEELPSTSGQLEVSFDSPSTPGTREDFDDDIRAVEKELAVIKNSEEPTLFSRVSRASRADEIELLLPEIDGELHSMAEKLGVISGSYSKSLKPVDEATVDYNGLADLSERRKDFEDACKDLCRKITGDSASKLKALYYQFEKLKDPLDELMNSIKSEIDAEDDLRLNYDQILKDLNELGQEVHSAGIDVSKVKRRVEHVELQLENLRTQCSVRRKYVENSVEAPLISASETTSPRKRIILLVVDEELEKTSGGQGEDLVALRDKLKKIGDKVDVPQEESKELLEAAKQMYENLQGLLSCDFSHQDLNGLNLSLSAVLDSKSKFRKILSALEATQSSSPETFEYVRSSVVILKSILKLENDIKERIDIEKQKNSLETGQDELPVEEQVIAALRKLIEREKLLLQDRATAPDTLEEVFLQAENALSQSSSVPDENLQKPQNQDLNVLSNELKVWNQKVKEKYEVWNNFKHEVGLAAAVLEEIRTALSIIENGSPVSFSKAIELQKTMEMNGSRLRELRESMKRIKKTSESLHPMEAADVEARFLEADFDQTTKFFKSIDEKFNEELDDQRRLQRFLDELKAFCALSSYKPQANETEELLRAAYEMNDHLDNVHRKYIDADHIKDRDIIQQFIRMATNASLESSSRDTKFPATEHAPAFLQQTHPYSPELPQDTGHTLQHIQTNDTDPHKLFDSPQQDIVQKHNVTSESHSSYPELQTSYEDKIDGTSHELQLYPERQLTSDLSFPSTFQTKKQIHDNKATTIEFSKKPLQTSLTSEPNEEELLKLEEQIQQIPVEREDVKLLADQLQSIRARKQEQEAVEKEMSEELNQVTEDMKNIEQNLTAILSRERFEDGDLKELAKLKDEVENNLLKKTDEIASKIAESNVVLNNLEPEIQREHDFVEKVKALIADKTEQLEYKEGIRKALEKLEDELAKDQCFLNKSQNIQSTKDLPKVKELLRELEERNSSLLDCTDRLSALEFRNLEENELLTVSKKFREAEATAERMQALDEALSAQIEAVDYWNADKKRLRNETELVIQAIHTLVDEYANR</sequence>
<dbReference type="EMBL" id="UXUI01011395">
    <property type="protein sequence ID" value="VDD96211.1"/>
    <property type="molecule type" value="Genomic_DNA"/>
</dbReference>
<dbReference type="OrthoDB" id="5873113at2759"/>
<keyword evidence="1" id="KW-0175">Coiled coil</keyword>